<evidence type="ECO:0000313" key="4">
    <source>
        <dbReference type="EnsemblPlants" id="AES69469"/>
    </source>
</evidence>
<dbReference type="EMBL" id="PSQE01000003">
    <property type="protein sequence ID" value="RHN66257.1"/>
    <property type="molecule type" value="Genomic_DNA"/>
</dbReference>
<dbReference type="InterPro" id="IPR036047">
    <property type="entry name" value="F-box-like_dom_sf"/>
</dbReference>
<accession>G7IWQ6</accession>
<dbReference type="PANTHER" id="PTHR31672">
    <property type="entry name" value="BNACNNG10540D PROTEIN"/>
    <property type="match status" value="1"/>
</dbReference>
<protein>
    <submittedName>
        <fullName evidence="2">F-box protein interaction domain protein</fullName>
    </submittedName>
    <submittedName>
        <fullName evidence="3">Putative F-box domain, galactose oxidase/kelch, beta-propeller, F-box associated interaction</fullName>
    </submittedName>
</protein>
<dbReference type="Gramene" id="rna14204">
    <property type="protein sequence ID" value="RHN66257.1"/>
    <property type="gene ID" value="gene14204"/>
</dbReference>
<dbReference type="PROSITE" id="PS50181">
    <property type="entry name" value="FBOX"/>
    <property type="match status" value="1"/>
</dbReference>
<dbReference type="Pfam" id="PF07734">
    <property type="entry name" value="FBA_1"/>
    <property type="match status" value="1"/>
</dbReference>
<dbReference type="HOGENOM" id="CLU_027176_1_4_1"/>
<dbReference type="Gene3D" id="1.20.1280.50">
    <property type="match status" value="1"/>
</dbReference>
<dbReference type="eggNOG" id="ENOG502QUVH">
    <property type="taxonomic scope" value="Eukaryota"/>
</dbReference>
<reference evidence="2 5" key="1">
    <citation type="journal article" date="2011" name="Nature">
        <title>The Medicago genome provides insight into the evolution of rhizobial symbioses.</title>
        <authorList>
            <person name="Young N.D."/>
            <person name="Debelle F."/>
            <person name="Oldroyd G.E."/>
            <person name="Geurts R."/>
            <person name="Cannon S.B."/>
            <person name="Udvardi M.K."/>
            <person name="Benedito V.A."/>
            <person name="Mayer K.F."/>
            <person name="Gouzy J."/>
            <person name="Schoof H."/>
            <person name="Van de Peer Y."/>
            <person name="Proost S."/>
            <person name="Cook D.R."/>
            <person name="Meyers B.C."/>
            <person name="Spannagl M."/>
            <person name="Cheung F."/>
            <person name="De Mita S."/>
            <person name="Krishnakumar V."/>
            <person name="Gundlach H."/>
            <person name="Zhou S."/>
            <person name="Mudge J."/>
            <person name="Bharti A.K."/>
            <person name="Murray J.D."/>
            <person name="Naoumkina M.A."/>
            <person name="Rosen B."/>
            <person name="Silverstein K.A."/>
            <person name="Tang H."/>
            <person name="Rombauts S."/>
            <person name="Zhao P.X."/>
            <person name="Zhou P."/>
            <person name="Barbe V."/>
            <person name="Bardou P."/>
            <person name="Bechner M."/>
            <person name="Bellec A."/>
            <person name="Berger A."/>
            <person name="Berges H."/>
            <person name="Bidwell S."/>
            <person name="Bisseling T."/>
            <person name="Choisne N."/>
            <person name="Couloux A."/>
            <person name="Denny R."/>
            <person name="Deshpande S."/>
            <person name="Dai X."/>
            <person name="Doyle J.J."/>
            <person name="Dudez A.M."/>
            <person name="Farmer A.D."/>
            <person name="Fouteau S."/>
            <person name="Franken C."/>
            <person name="Gibelin C."/>
            <person name="Gish J."/>
            <person name="Goldstein S."/>
            <person name="Gonzalez A.J."/>
            <person name="Green P.J."/>
            <person name="Hallab A."/>
            <person name="Hartog M."/>
            <person name="Hua A."/>
            <person name="Humphray S.J."/>
            <person name="Jeong D.H."/>
            <person name="Jing Y."/>
            <person name="Jocker A."/>
            <person name="Kenton S.M."/>
            <person name="Kim D.J."/>
            <person name="Klee K."/>
            <person name="Lai H."/>
            <person name="Lang C."/>
            <person name="Lin S."/>
            <person name="Macmil S.L."/>
            <person name="Magdelenat G."/>
            <person name="Matthews L."/>
            <person name="McCorrison J."/>
            <person name="Monaghan E.L."/>
            <person name="Mun J.H."/>
            <person name="Najar F.Z."/>
            <person name="Nicholson C."/>
            <person name="Noirot C."/>
            <person name="O'Bleness M."/>
            <person name="Paule C.R."/>
            <person name="Poulain J."/>
            <person name="Prion F."/>
            <person name="Qin B."/>
            <person name="Qu C."/>
            <person name="Retzel E.F."/>
            <person name="Riddle C."/>
            <person name="Sallet E."/>
            <person name="Samain S."/>
            <person name="Samson N."/>
            <person name="Sanders I."/>
            <person name="Saurat O."/>
            <person name="Scarpelli C."/>
            <person name="Schiex T."/>
            <person name="Segurens B."/>
            <person name="Severin A.J."/>
            <person name="Sherrier D.J."/>
            <person name="Shi R."/>
            <person name="Sims S."/>
            <person name="Singer S.R."/>
            <person name="Sinharoy S."/>
            <person name="Sterck L."/>
            <person name="Viollet A."/>
            <person name="Wang B.B."/>
            <person name="Wang K."/>
            <person name="Wang M."/>
            <person name="Wang X."/>
            <person name="Warfsmann J."/>
            <person name="Weissenbach J."/>
            <person name="White D.D."/>
            <person name="White J.D."/>
            <person name="Wiley G.B."/>
            <person name="Wincker P."/>
            <person name="Xing Y."/>
            <person name="Yang L."/>
            <person name="Yao Z."/>
            <person name="Ying F."/>
            <person name="Zhai J."/>
            <person name="Zhou L."/>
            <person name="Zuber A."/>
            <person name="Denarie J."/>
            <person name="Dixon R.A."/>
            <person name="May G.D."/>
            <person name="Schwartz D.C."/>
            <person name="Rogers J."/>
            <person name="Quetier F."/>
            <person name="Town C.D."/>
            <person name="Roe B.A."/>
        </authorList>
    </citation>
    <scope>NUCLEOTIDE SEQUENCE [LARGE SCALE GENOMIC DNA]</scope>
    <source>
        <strain evidence="2">A17</strain>
        <strain evidence="4 5">cv. Jemalong A17</strain>
    </source>
</reference>
<dbReference type="EnsemblPlants" id="AES69469">
    <property type="protein sequence ID" value="AES69469"/>
    <property type="gene ID" value="MTR_3g030330"/>
</dbReference>
<gene>
    <name evidence="4" type="primary">11438269</name>
    <name evidence="2" type="ordered locus">MTR_3g030330</name>
    <name evidence="3" type="ORF">MtrunA17_Chr3g0088901</name>
</gene>
<dbReference type="PANTHER" id="PTHR31672:SF13">
    <property type="entry name" value="F-BOX PROTEIN CPR30-LIKE"/>
    <property type="match status" value="1"/>
</dbReference>
<dbReference type="STRING" id="3880.G7IWQ6"/>
<reference evidence="2 5" key="2">
    <citation type="journal article" date="2014" name="BMC Genomics">
        <title>An improved genome release (version Mt4.0) for the model legume Medicago truncatula.</title>
        <authorList>
            <person name="Tang H."/>
            <person name="Krishnakumar V."/>
            <person name="Bidwell S."/>
            <person name="Rosen B."/>
            <person name="Chan A."/>
            <person name="Zhou S."/>
            <person name="Gentzbittel L."/>
            <person name="Childs K.L."/>
            <person name="Yandell M."/>
            <person name="Gundlach H."/>
            <person name="Mayer K.F."/>
            <person name="Schwartz D.C."/>
            <person name="Town C.D."/>
        </authorList>
    </citation>
    <scope>GENOME REANNOTATION</scope>
    <source>
        <strain evidence="4 5">cv. Jemalong A17</strain>
    </source>
</reference>
<evidence type="ECO:0000259" key="1">
    <source>
        <dbReference type="PROSITE" id="PS50181"/>
    </source>
</evidence>
<dbReference type="NCBIfam" id="TIGR01640">
    <property type="entry name" value="F_box_assoc_1"/>
    <property type="match status" value="1"/>
</dbReference>
<dbReference type="InterPro" id="IPR050796">
    <property type="entry name" value="SCF_F-box_component"/>
</dbReference>
<evidence type="ECO:0000313" key="2">
    <source>
        <dbReference type="EMBL" id="AES69469.1"/>
    </source>
</evidence>
<dbReference type="InterPro" id="IPR017451">
    <property type="entry name" value="F-box-assoc_interact_dom"/>
</dbReference>
<dbReference type="AlphaFoldDB" id="G7IWQ6"/>
<dbReference type="CDD" id="cd22157">
    <property type="entry name" value="F-box_AtFBW1-like"/>
    <property type="match status" value="1"/>
</dbReference>
<dbReference type="SMART" id="SM00256">
    <property type="entry name" value="FBOX"/>
    <property type="match status" value="1"/>
</dbReference>
<organism evidence="2 5">
    <name type="scientific">Medicago truncatula</name>
    <name type="common">Barrel medic</name>
    <name type="synonym">Medicago tribuloides</name>
    <dbReference type="NCBI Taxonomy" id="3880"/>
    <lineage>
        <taxon>Eukaryota</taxon>
        <taxon>Viridiplantae</taxon>
        <taxon>Streptophyta</taxon>
        <taxon>Embryophyta</taxon>
        <taxon>Tracheophyta</taxon>
        <taxon>Spermatophyta</taxon>
        <taxon>Magnoliopsida</taxon>
        <taxon>eudicotyledons</taxon>
        <taxon>Gunneridae</taxon>
        <taxon>Pentapetalae</taxon>
        <taxon>rosids</taxon>
        <taxon>fabids</taxon>
        <taxon>Fabales</taxon>
        <taxon>Fabaceae</taxon>
        <taxon>Papilionoideae</taxon>
        <taxon>50 kb inversion clade</taxon>
        <taxon>NPAAA clade</taxon>
        <taxon>Hologalegina</taxon>
        <taxon>IRL clade</taxon>
        <taxon>Trifolieae</taxon>
        <taxon>Medicago</taxon>
    </lineage>
</organism>
<feature type="domain" description="F-box" evidence="1">
    <location>
        <begin position="14"/>
        <end position="60"/>
    </location>
</feature>
<dbReference type="PaxDb" id="3880-AES69469"/>
<reference evidence="4" key="3">
    <citation type="submission" date="2015-04" db="UniProtKB">
        <authorList>
            <consortium name="EnsemblPlants"/>
        </authorList>
    </citation>
    <scope>IDENTIFICATION</scope>
    <source>
        <strain evidence="4">cv. Jemalong A17</strain>
    </source>
</reference>
<evidence type="ECO:0000313" key="3">
    <source>
        <dbReference type="EMBL" id="RHN66257.1"/>
    </source>
</evidence>
<dbReference type="InterPro" id="IPR001810">
    <property type="entry name" value="F-box_dom"/>
</dbReference>
<dbReference type="OrthoDB" id="1401582at2759"/>
<dbReference type="KEGG" id="mtr:11438269"/>
<dbReference type="InterPro" id="IPR011043">
    <property type="entry name" value="Gal_Oxase/kelch_b-propeller"/>
</dbReference>
<evidence type="ECO:0000313" key="5">
    <source>
        <dbReference type="Proteomes" id="UP000002051"/>
    </source>
</evidence>
<sequence length="372" mass="43587">MAQGNKVLSSQSLTPELPTLPFDLIAEILCRLPVKFLFQLRCVCKFFHSLISDPKFAKNHLQLSTKRHHLMIASMNNLADLVLYDSPIHSVFSTSTIVTQTQLYPPNTLTNGSKYVDVLCSCDGIFCCFLKPGSYVLWNPSIRKFKLLPPLEIRRRHDTFFISFGYDHFIDKYKVIDFASKNDVFVYTLGTDYWTRIEDIPHDYRIYGRGVFVSGTVNWYAEGESDDYLHFILSLALEDESYRQLFLPDSDNESYSWRLDVLRDCLCVFETSDMFLNVWIMNKYGNEESWTKLFHVPNMQDLHGFEDNCWWWSLGLYLSEDDRLLMEFNDFESYDRKLAVYDSKTVTFNILEFQNNCAQKHPIVYIESLISP</sequence>
<dbReference type="Proteomes" id="UP000265566">
    <property type="component" value="Chromosome 3"/>
</dbReference>
<dbReference type="InterPro" id="IPR006527">
    <property type="entry name" value="F-box-assoc_dom_typ1"/>
</dbReference>
<name>G7IWQ6_MEDTR</name>
<dbReference type="EMBL" id="CM001219">
    <property type="protein sequence ID" value="AES69469.1"/>
    <property type="molecule type" value="Genomic_DNA"/>
</dbReference>
<dbReference type="SUPFAM" id="SSF81383">
    <property type="entry name" value="F-box domain"/>
    <property type="match status" value="1"/>
</dbReference>
<dbReference type="Proteomes" id="UP000002051">
    <property type="component" value="Chromosome 3"/>
</dbReference>
<dbReference type="SUPFAM" id="SSF50965">
    <property type="entry name" value="Galactose oxidase, central domain"/>
    <property type="match status" value="1"/>
</dbReference>
<keyword evidence="5" id="KW-1185">Reference proteome</keyword>
<dbReference type="OMA" id="CKYISHA"/>
<dbReference type="Pfam" id="PF00646">
    <property type="entry name" value="F-box"/>
    <property type="match status" value="1"/>
</dbReference>
<proteinExistence type="predicted"/>
<reference evidence="3" key="4">
    <citation type="journal article" date="2018" name="Nat. Plants">
        <title>Whole-genome landscape of Medicago truncatula symbiotic genes.</title>
        <authorList>
            <person name="Pecrix Y."/>
            <person name="Gamas P."/>
            <person name="Carrere S."/>
        </authorList>
    </citation>
    <scope>NUCLEOTIDE SEQUENCE</scope>
    <source>
        <tissue evidence="3">Leaves</tissue>
    </source>
</reference>